<feature type="region of interest" description="Disordered" evidence="1">
    <location>
        <begin position="281"/>
        <end position="312"/>
    </location>
</feature>
<keyword evidence="5" id="KW-1185">Reference proteome</keyword>
<dbReference type="InterPro" id="IPR010982">
    <property type="entry name" value="Lambda_DNA-bd_dom_sf"/>
</dbReference>
<dbReference type="EMBL" id="CP030073">
    <property type="protein sequence ID" value="AWW42066.1"/>
    <property type="molecule type" value="Genomic_DNA"/>
</dbReference>
<sequence length="338" mass="36938">MGRRENPIAPCDRELEKLVLYLRDHRNWAGLNYKELAVRSGCSASTLIRAASGEHMPKLKTVRAYALGCGADPDEAERLWKRARYRAARGCQEPVPHARYVRNFAELHAALADLYQKDGARPYRELEAASDGVLAHATVGRFLRQEGGRPTRQFVREFAIACGAKGMALREWEQAWDRAEEQRLGGTPTVVARRRASEVVLPDGRPVYFHSDPERTPDGQEIRRLTPTGPHSDGHTVIALSRAIGAMSSKSCPVCTTNTRSPDSVLPQAELEAARSLLRMQPPTRSRQSVRRGSVIVGTAATGTGAARARRAPSRLVVNAGAGFGDSLASGPTGTRRS</sequence>
<organism evidence="3 5">
    <name type="scientific">Streptomyces cadmiisoli</name>
    <dbReference type="NCBI Taxonomy" id="2184053"/>
    <lineage>
        <taxon>Bacteria</taxon>
        <taxon>Bacillati</taxon>
        <taxon>Actinomycetota</taxon>
        <taxon>Actinomycetes</taxon>
        <taxon>Kitasatosporales</taxon>
        <taxon>Streptomycetaceae</taxon>
        <taxon>Streptomyces</taxon>
        <taxon>Streptomyces aurantiacus group</taxon>
    </lineage>
</organism>
<evidence type="ECO:0000313" key="5">
    <source>
        <dbReference type="Proteomes" id="UP000249616"/>
    </source>
</evidence>
<evidence type="ECO:0000313" key="3">
    <source>
        <dbReference type="EMBL" id="AWW35373.1"/>
    </source>
</evidence>
<dbReference type="GO" id="GO:0003677">
    <property type="term" value="F:DNA binding"/>
    <property type="evidence" value="ECO:0007669"/>
    <property type="project" value="InterPro"/>
</dbReference>
<dbReference type="CDD" id="cd00093">
    <property type="entry name" value="HTH_XRE"/>
    <property type="match status" value="1"/>
</dbReference>
<accession>A0A2Z4ISZ7</accession>
<evidence type="ECO:0000259" key="2">
    <source>
        <dbReference type="SMART" id="SM00530"/>
    </source>
</evidence>
<dbReference type="Proteomes" id="UP000249616">
    <property type="component" value="Chromosome"/>
</dbReference>
<dbReference type="InterPro" id="IPR001387">
    <property type="entry name" value="Cro/C1-type_HTH"/>
</dbReference>
<dbReference type="EMBL" id="CP030073">
    <property type="protein sequence ID" value="AWW35373.1"/>
    <property type="molecule type" value="Genomic_DNA"/>
</dbReference>
<reference evidence="3 5" key="1">
    <citation type="journal article" date="2019" name="Int. J. Syst. Evol. Microbiol.">
        <title>Streptomyces cadmiisoli sp. nov., a novel actinomycete isolated from cadmium-contaminated soil.</title>
        <authorList>
            <person name="Li K."/>
            <person name="Tang X."/>
            <person name="Zhao J."/>
            <person name="Guo Y."/>
            <person name="Tang Y."/>
            <person name="Gao J."/>
        </authorList>
    </citation>
    <scope>NUCLEOTIDE SEQUENCE [LARGE SCALE GENOMIC DNA]</scope>
    <source>
        <strain evidence="3 5">ZFG47</strain>
    </source>
</reference>
<dbReference type="SMART" id="SM00530">
    <property type="entry name" value="HTH_XRE"/>
    <property type="match status" value="1"/>
</dbReference>
<dbReference type="KEGG" id="scad:DN051_40250"/>
<dbReference type="KEGG" id="scad:DN051_00560"/>
<dbReference type="Pfam" id="PF13560">
    <property type="entry name" value="HTH_31"/>
    <property type="match status" value="1"/>
</dbReference>
<feature type="domain" description="HTH cro/C1-type" evidence="2">
    <location>
        <begin position="21"/>
        <end position="76"/>
    </location>
</feature>
<dbReference type="Gene3D" id="1.10.260.40">
    <property type="entry name" value="lambda repressor-like DNA-binding domains"/>
    <property type="match status" value="1"/>
</dbReference>
<evidence type="ECO:0000313" key="4">
    <source>
        <dbReference type="EMBL" id="AWW42066.1"/>
    </source>
</evidence>
<dbReference type="RefSeq" id="WP_112437567.1">
    <property type="nucleotide sequence ID" value="NZ_CP030073.1"/>
</dbReference>
<dbReference type="AlphaFoldDB" id="A0A2Z4ISZ7"/>
<feature type="compositionally biased region" description="Low complexity" evidence="1">
    <location>
        <begin position="298"/>
        <end position="307"/>
    </location>
</feature>
<proteinExistence type="predicted"/>
<evidence type="ECO:0000256" key="1">
    <source>
        <dbReference type="SAM" id="MobiDB-lite"/>
    </source>
</evidence>
<gene>
    <name evidence="3" type="ORF">DN051_00560</name>
    <name evidence="4" type="ORF">DN051_40250</name>
</gene>
<dbReference type="SUPFAM" id="SSF47413">
    <property type="entry name" value="lambda repressor-like DNA-binding domains"/>
    <property type="match status" value="1"/>
</dbReference>
<protein>
    <recommendedName>
        <fullName evidence="2">HTH cro/C1-type domain-containing protein</fullName>
    </recommendedName>
</protein>
<name>A0A2Z4ISZ7_9ACTN</name>